<evidence type="ECO:0000313" key="10">
    <source>
        <dbReference type="WBParaSite" id="ACRNAN_Path_986.g3789.t1"/>
    </source>
</evidence>
<feature type="transmembrane region" description="Helical" evidence="8">
    <location>
        <begin position="118"/>
        <end position="138"/>
    </location>
</feature>
<dbReference type="PANTHER" id="PTHR10778:SF4">
    <property type="entry name" value="NUCLEOTIDE SUGAR TRANSPORTER SLC35B4"/>
    <property type="match status" value="1"/>
</dbReference>
<comment type="subcellular location">
    <subcellularLocation>
        <location evidence="1">Endomembrane system</location>
        <topology evidence="1">Multi-pass membrane protein</topology>
    </subcellularLocation>
</comment>
<dbReference type="WBParaSite" id="ACRNAN_Path_986.g3789.t1">
    <property type="protein sequence ID" value="ACRNAN_Path_986.g3789.t1"/>
    <property type="gene ID" value="ACRNAN_Path_986.g3789"/>
</dbReference>
<feature type="transmembrane region" description="Helical" evidence="8">
    <location>
        <begin position="59"/>
        <end position="78"/>
    </location>
</feature>
<dbReference type="GO" id="GO:0005464">
    <property type="term" value="F:UDP-xylose transmembrane transporter activity"/>
    <property type="evidence" value="ECO:0007669"/>
    <property type="project" value="TreeGrafter"/>
</dbReference>
<evidence type="ECO:0000256" key="2">
    <source>
        <dbReference type="ARBA" id="ARBA00010694"/>
    </source>
</evidence>
<keyword evidence="3" id="KW-0813">Transport</keyword>
<evidence type="ECO:0000313" key="9">
    <source>
        <dbReference type="Proteomes" id="UP000887540"/>
    </source>
</evidence>
<dbReference type="Proteomes" id="UP000887540">
    <property type="component" value="Unplaced"/>
</dbReference>
<dbReference type="GO" id="GO:0005462">
    <property type="term" value="F:UDP-N-acetylglucosamine transmembrane transporter activity"/>
    <property type="evidence" value="ECO:0007669"/>
    <property type="project" value="TreeGrafter"/>
</dbReference>
<dbReference type="InterPro" id="IPR013657">
    <property type="entry name" value="SCL35B1-4/HUT1"/>
</dbReference>
<organism evidence="9 10">
    <name type="scientific">Acrobeloides nanus</name>
    <dbReference type="NCBI Taxonomy" id="290746"/>
    <lineage>
        <taxon>Eukaryota</taxon>
        <taxon>Metazoa</taxon>
        <taxon>Ecdysozoa</taxon>
        <taxon>Nematoda</taxon>
        <taxon>Chromadorea</taxon>
        <taxon>Rhabditida</taxon>
        <taxon>Tylenchina</taxon>
        <taxon>Cephalobomorpha</taxon>
        <taxon>Cephaloboidea</taxon>
        <taxon>Cephalobidae</taxon>
        <taxon>Acrobeloides</taxon>
    </lineage>
</organism>
<dbReference type="PANTHER" id="PTHR10778">
    <property type="entry name" value="SOLUTE CARRIER FAMILY 35 MEMBER B"/>
    <property type="match status" value="1"/>
</dbReference>
<evidence type="ECO:0000256" key="3">
    <source>
        <dbReference type="ARBA" id="ARBA00022448"/>
    </source>
</evidence>
<proteinExistence type="inferred from homology"/>
<keyword evidence="4" id="KW-0762">Sugar transport</keyword>
<comment type="similarity">
    <text evidence="2">Belongs to the nucleotide-sugar transporter family. SLC35B subfamily.</text>
</comment>
<keyword evidence="6 8" id="KW-1133">Transmembrane helix</keyword>
<evidence type="ECO:0000256" key="5">
    <source>
        <dbReference type="ARBA" id="ARBA00022692"/>
    </source>
</evidence>
<accession>A0A914CEP7</accession>
<sequence length="151" mass="17405">MGILQEEIYRSYGKHPEELMFLIHFYSLPFFIFIGPSIYETAVKFHANPHISIVNHDLPISMPWLTLIGMCFLQLICIKNVYQLSAVLSSLGISMVLTLRKFLNLFLSVYIFQNEFTSMHLLGTLCVLLGTFAFYDGFSKLANLFKHKKVD</sequence>
<evidence type="ECO:0000256" key="1">
    <source>
        <dbReference type="ARBA" id="ARBA00004127"/>
    </source>
</evidence>
<protein>
    <submittedName>
        <fullName evidence="10">Uncharacterized protein</fullName>
    </submittedName>
</protein>
<keyword evidence="5 8" id="KW-0812">Transmembrane</keyword>
<keyword evidence="7 8" id="KW-0472">Membrane</keyword>
<dbReference type="GO" id="GO:0000139">
    <property type="term" value="C:Golgi membrane"/>
    <property type="evidence" value="ECO:0007669"/>
    <property type="project" value="TreeGrafter"/>
</dbReference>
<reference evidence="10" key="1">
    <citation type="submission" date="2022-11" db="UniProtKB">
        <authorList>
            <consortium name="WormBaseParasite"/>
        </authorList>
    </citation>
    <scope>IDENTIFICATION</scope>
</reference>
<dbReference type="Pfam" id="PF08449">
    <property type="entry name" value="UAA"/>
    <property type="match status" value="1"/>
</dbReference>
<feature type="transmembrane region" description="Helical" evidence="8">
    <location>
        <begin position="21"/>
        <end position="39"/>
    </location>
</feature>
<dbReference type="AlphaFoldDB" id="A0A914CEP7"/>
<evidence type="ECO:0000256" key="4">
    <source>
        <dbReference type="ARBA" id="ARBA00022597"/>
    </source>
</evidence>
<dbReference type="GO" id="GO:0005789">
    <property type="term" value="C:endoplasmic reticulum membrane"/>
    <property type="evidence" value="ECO:0007669"/>
    <property type="project" value="TreeGrafter"/>
</dbReference>
<name>A0A914CEP7_9BILA</name>
<keyword evidence="9" id="KW-1185">Reference proteome</keyword>
<feature type="transmembrane region" description="Helical" evidence="8">
    <location>
        <begin position="90"/>
        <end position="112"/>
    </location>
</feature>
<evidence type="ECO:0000256" key="7">
    <source>
        <dbReference type="ARBA" id="ARBA00023136"/>
    </source>
</evidence>
<evidence type="ECO:0000256" key="6">
    <source>
        <dbReference type="ARBA" id="ARBA00022989"/>
    </source>
</evidence>
<evidence type="ECO:0000256" key="8">
    <source>
        <dbReference type="SAM" id="Phobius"/>
    </source>
</evidence>